<dbReference type="OrthoDB" id="39175at2759"/>
<evidence type="ECO:0000313" key="8">
    <source>
        <dbReference type="Proteomes" id="UP000245383"/>
    </source>
</evidence>
<organism evidence="7 8">
    <name type="scientific">Smittium simulii</name>
    <dbReference type="NCBI Taxonomy" id="133385"/>
    <lineage>
        <taxon>Eukaryota</taxon>
        <taxon>Fungi</taxon>
        <taxon>Fungi incertae sedis</taxon>
        <taxon>Zoopagomycota</taxon>
        <taxon>Kickxellomycotina</taxon>
        <taxon>Harpellomycetes</taxon>
        <taxon>Harpellales</taxon>
        <taxon>Legeriomycetaceae</taxon>
        <taxon>Smittium</taxon>
    </lineage>
</organism>
<dbReference type="Gene3D" id="4.10.240.10">
    <property type="entry name" value="Zn(2)-C6 fungal-type DNA-binding domain"/>
    <property type="match status" value="1"/>
</dbReference>
<evidence type="ECO:0000256" key="4">
    <source>
        <dbReference type="ARBA" id="ARBA00023242"/>
    </source>
</evidence>
<dbReference type="PANTHER" id="PTHR47424">
    <property type="entry name" value="REGULATORY PROTEIN GAL4"/>
    <property type="match status" value="1"/>
</dbReference>
<dbReference type="EMBL" id="MBFR01000044">
    <property type="protein sequence ID" value="PVU95927.1"/>
    <property type="molecule type" value="Genomic_DNA"/>
</dbReference>
<feature type="region of interest" description="Disordered" evidence="5">
    <location>
        <begin position="102"/>
        <end position="121"/>
    </location>
</feature>
<evidence type="ECO:0000256" key="3">
    <source>
        <dbReference type="ARBA" id="ARBA00023163"/>
    </source>
</evidence>
<proteinExistence type="predicted"/>
<evidence type="ECO:0000256" key="1">
    <source>
        <dbReference type="ARBA" id="ARBA00023015"/>
    </source>
</evidence>
<name>A0A2T9YUA2_9FUNG</name>
<dbReference type="InterPro" id="IPR051127">
    <property type="entry name" value="Fungal_SecMet_Regulators"/>
</dbReference>
<dbReference type="PROSITE" id="PS50048">
    <property type="entry name" value="ZN2_CY6_FUNGAL_2"/>
    <property type="match status" value="1"/>
</dbReference>
<keyword evidence="1" id="KW-0805">Transcription regulation</keyword>
<dbReference type="Pfam" id="PF00172">
    <property type="entry name" value="Zn_clus"/>
    <property type="match status" value="1"/>
</dbReference>
<feature type="domain" description="Zn(2)-C6 fungal-type" evidence="6">
    <location>
        <begin position="69"/>
        <end position="99"/>
    </location>
</feature>
<dbReference type="Proteomes" id="UP000245383">
    <property type="component" value="Unassembled WGS sequence"/>
</dbReference>
<dbReference type="PROSITE" id="PS00463">
    <property type="entry name" value="ZN2_CY6_FUNGAL_1"/>
    <property type="match status" value="1"/>
</dbReference>
<dbReference type="InterPro" id="IPR036864">
    <property type="entry name" value="Zn2-C6_fun-type_DNA-bd_sf"/>
</dbReference>
<keyword evidence="3" id="KW-0804">Transcription</keyword>
<dbReference type="STRING" id="133385.A0A2T9YUA2"/>
<evidence type="ECO:0000313" key="7">
    <source>
        <dbReference type="EMBL" id="PVU95927.1"/>
    </source>
</evidence>
<protein>
    <recommendedName>
        <fullName evidence="6">Zn(2)-C6 fungal-type domain-containing protein</fullName>
    </recommendedName>
</protein>
<keyword evidence="2" id="KW-0238">DNA-binding</keyword>
<dbReference type="AlphaFoldDB" id="A0A2T9YUA2"/>
<dbReference type="GO" id="GO:0008270">
    <property type="term" value="F:zinc ion binding"/>
    <property type="evidence" value="ECO:0007669"/>
    <property type="project" value="InterPro"/>
</dbReference>
<dbReference type="SUPFAM" id="SSF57701">
    <property type="entry name" value="Zn2/Cys6 DNA-binding domain"/>
    <property type="match status" value="1"/>
</dbReference>
<evidence type="ECO:0000259" key="6">
    <source>
        <dbReference type="PROSITE" id="PS50048"/>
    </source>
</evidence>
<keyword evidence="4" id="KW-0539">Nucleus</keyword>
<dbReference type="CDD" id="cd00067">
    <property type="entry name" value="GAL4"/>
    <property type="match status" value="1"/>
</dbReference>
<accession>A0A2T9YUA2</accession>
<evidence type="ECO:0000256" key="2">
    <source>
        <dbReference type="ARBA" id="ARBA00023125"/>
    </source>
</evidence>
<comment type="caution">
    <text evidence="7">The sequence shown here is derived from an EMBL/GenBank/DDBJ whole genome shotgun (WGS) entry which is preliminary data.</text>
</comment>
<keyword evidence="8" id="KW-1185">Reference proteome</keyword>
<gene>
    <name evidence="7" type="ORF">BB561_001497</name>
</gene>
<dbReference type="SMART" id="SM00066">
    <property type="entry name" value="GAL4"/>
    <property type="match status" value="1"/>
</dbReference>
<sequence length="640" mass="72483">MSNNSNSSKFLSHIIIKEKKIYTLLPKISENSYINATDQTIINGPSQSYLNAEKSSAIFPPFRKSGHRACDCCRKRKTKCDGAKPSCGRCVRDKLTCTYSSGRSRGRPAANKGTDSKEKIKEVNRTSDLAIKKIPVEKIRDLKQKTLIKDDNFISQDYSNMDFQFFSSNELESTIPENLNIFNEFAIKNHPSTYENSTNIQKPGSFNKKQKKFRVNNINRLLKQSQLANMNRINSNLFQNRSRSNSINFNKNVRRKSSIKLQKFYSSQAYNYRRLTRKNSQINKFKNDNKLNNQNTDTTIKFDPNDLSQLNFPSNIITNQSKHDFSSNLNQISTNNHDVLHQISNGLSDTLKTAILSPSSLNAFSNDHKIDLGLDVGANNNINVSKAFDILSYKGGNLVDINQSHSEYIADPINHTSLDIASRACSNQNELDFSQISQNLMNINTEKLDINPLTNLLYSDIHSPVSEKAISHNMQANSVNLTNFLDNRNDDSIAEFNQKLGSYSNMIPDLNTFDFNSIDNNTLYESNTGNIDFSSNLGYMYNNINPNTDSTTLNSTNDISENDISSNLNAPQTQNNFNGIESLHSKFFSDVNLFLESNESPNFIDKKMSYLDLILPQENGYSSNKKRAYNNGADKSMSYF</sequence>
<dbReference type="GO" id="GO:0000981">
    <property type="term" value="F:DNA-binding transcription factor activity, RNA polymerase II-specific"/>
    <property type="evidence" value="ECO:0007669"/>
    <property type="project" value="InterPro"/>
</dbReference>
<evidence type="ECO:0000256" key="5">
    <source>
        <dbReference type="SAM" id="MobiDB-lite"/>
    </source>
</evidence>
<dbReference type="PANTHER" id="PTHR47424:SF3">
    <property type="entry name" value="REGULATORY PROTEIN GAL4"/>
    <property type="match status" value="1"/>
</dbReference>
<dbReference type="InterPro" id="IPR001138">
    <property type="entry name" value="Zn2Cys6_DnaBD"/>
</dbReference>
<dbReference type="GO" id="GO:0003677">
    <property type="term" value="F:DNA binding"/>
    <property type="evidence" value="ECO:0007669"/>
    <property type="project" value="UniProtKB-KW"/>
</dbReference>
<reference evidence="7 8" key="1">
    <citation type="journal article" date="2018" name="MBio">
        <title>Comparative Genomics Reveals the Core Gene Toolbox for the Fungus-Insect Symbiosis.</title>
        <authorList>
            <person name="Wang Y."/>
            <person name="Stata M."/>
            <person name="Wang W."/>
            <person name="Stajich J.E."/>
            <person name="White M.M."/>
            <person name="Moncalvo J.M."/>
        </authorList>
    </citation>
    <scope>NUCLEOTIDE SEQUENCE [LARGE SCALE GENOMIC DNA]</scope>
    <source>
        <strain evidence="7 8">SWE-8-4</strain>
    </source>
</reference>